<dbReference type="InterPro" id="IPR000569">
    <property type="entry name" value="HECT_dom"/>
</dbReference>
<dbReference type="GO" id="GO:0016567">
    <property type="term" value="P:protein ubiquitination"/>
    <property type="evidence" value="ECO:0007669"/>
    <property type="project" value="TreeGrafter"/>
</dbReference>
<dbReference type="Pfam" id="PF00632">
    <property type="entry name" value="HECT"/>
    <property type="match status" value="2"/>
</dbReference>
<keyword evidence="1" id="KW-0808">Transferase</keyword>
<feature type="repeat" description="RCC1" evidence="5">
    <location>
        <begin position="294"/>
        <end position="345"/>
    </location>
</feature>
<dbReference type="InterPro" id="IPR000408">
    <property type="entry name" value="Reg_chr_condens"/>
</dbReference>
<dbReference type="SUPFAM" id="SSF56204">
    <property type="entry name" value="Hect, E3 ligase catalytic domain"/>
    <property type="match status" value="2"/>
</dbReference>
<sequence length="1974" mass="223947">MWLTPDVNTSLMWNDSVNSVIQLISPAPCSSETFRFNQLSNIINISCCPDEMFSWGEDSQRGFCLKGDPITDEGVHYLYFGHNVTDLSAGRSALAFLKSNGNAFILRTDESKDGNRVRRKQKFVKCKERIEAVSCEDDVVMLLSEKGSVFCVDTTHTPYTPRTLDAFSSIPVAQVACGSQHSVALTKEGQVYTWGLDSRGQLGLGKRHSGARSAQQVRSLLSIPVVQVSAGGDQSFALSVSGGVFGWGRNDCGQLGLGDTKDMYTPACVHSLNLKKTGDICCGKDHTVVLTKHGEVFTFGSGQYGQLGHNSLRNELRPRLVAELWGAKVIKIASGRYHTLVLTDSQKVYSFGCQSQGQLGNREESNPSVPLPVRLPPDAVHSRIGTVFAGENCSFAACSSDEEVSINSDTSAVSKATQPGLEVMVDKWTSKCDEKSWKKIRQEIHRTFLSASCLNKSFLEERKDKHLKTSSKYHGLNLKLARRHFKQLVKTEDVWREVEAAVLHLLPLLDKNPVGVESLRIFLLLNELLHVIQKYRKQQHSKLAEVVATAVTSLSRESLKVLGEWWSSLSSSTMKRFVSVWRQALCLILSDEDAPRSDGVRNLLQVLQYMYNVNSRVSESRRLPESDFYVIIDQEFLRGELQIWRLKSKRRYVRDEPLVLCNFPIVMDLQTKTLVFNMNTDLTMEEFSFSELDQILMEMFLSSPFLELHLNRASVLNDTFEQLAKADQKDYKRQLVVIFDENYENDLVYVKDFFHEVFHELMSAESEMFVFNDSKTLAWFSSGASQEDQRFHLFGVLCGLALYNKVIIYLPFPLVLFKKLLGVRPSLDDLKEFSPTYGNGLQSILDTEEDPEEMYFTIPWSGADLDPENPDKQVTSENKREFVDAFVNHVFNTSVEVVFCEFKRGFFQVCDRDLVKLFTPRELQETLVGKDFCDWEKLKQNTVYEGEYNADHPIIQMFWEVFDELKEHQKNTFLWFVTGFERVPILGVDTIKMNIRVESMKDDQYYPATHTCFSTLELPLYSTKDIMQAKLTEALSNKRISHFRIRDLSAAHHVLAFVKDVGDASIIRTQERGDGSRGKQKFVNCGEKIQAVSCGDDVVCLLSEGGKIFCVDPNITPFTPRTPPALSSIIVTQIACGSHHTVALTKDDQVYTWGQDSRGQLGLGGSNSGAGSPQHIRSLSAVPVVQVSAGGQHSFALTVSGGVFGWGRNDCGQLGLGDTEDRTTPVPVNYLNTKKVIHISSGQEHTVALTKDGAVFTFGSSQYGQLGHNSFRNELRPRLVAELWGAKVTKTACGRYHTLVLTDRMKAYSFGCNDHQQLGRDEESHSSVPLPVQIPLCKSSPTNGHRIENIFAGADCSFATCRPKEDGLNSKINITQQPIEKLVAQWTFEAKLGLVTKHKDKHFRTSTNYPGLDLSLAKSVFENLLIEKVLQSEVETAILLLLPRLDNKPVGVEGLRVFLVLTELLHVTQKYCQPLISSTSLKLVEEISVAFQKLSPESLRIIGDWWYSLLPATMIRHVNVWKTALAWPVSRYSFKCILLILQNLFEANRKKIPEQTFGVEFHPTFLQEDLQLWRRMSLNRMGDNQPLILCDFAFVMDLKSKKMVFDTNAAWTQGEHQNCLFKLNLRRASLLEEAFVQLASAHQTDLKKQLMVHLDGDSKVTLVYRSDFFHHLNIVKEKREMFMLNESETLAWFSSRTAERDQANFHLLGILCGLALYNKSFIQFPFPLVLFKKLLDIESTLEDMMEFNEGVGRRLQYILDYEDDLEDLLLTFEINWDETDVDLDRSNPGKPVTNQNKKEFVDAYVNYAFNKSVEGVFQEFKRGFFLVCDQQLVKLFRPDELQGVLVGGDVYDWVKLKQVHSSKWFTFSTAMFFEFAAIKLITLSYSTQNTQYVLVIDRQYVWVMFLTGSRKVPVLGMDQIRMKIRMKQIQSGLADEEFPESLTCHSIFELPLYSTKEIMRERLTEALKSKRGFT</sequence>
<evidence type="ECO:0000259" key="6">
    <source>
        <dbReference type="PROSITE" id="PS50237"/>
    </source>
</evidence>
<dbReference type="PROSITE" id="PS00626">
    <property type="entry name" value="RCC1_2"/>
    <property type="match status" value="6"/>
</dbReference>
<dbReference type="PANTHER" id="PTHR45622:SF73">
    <property type="entry name" value="E3 UBIQUITIN-PROTEIN LIGASE HERC4-LIKE ISOFORM X1-RELATED"/>
    <property type="match status" value="1"/>
</dbReference>
<evidence type="ECO:0000313" key="7">
    <source>
        <dbReference type="EMBL" id="PWA24792.1"/>
    </source>
</evidence>
<evidence type="ECO:0000256" key="5">
    <source>
        <dbReference type="PROSITE-ProRule" id="PRU00235"/>
    </source>
</evidence>
<feature type="repeat" description="RCC1" evidence="5">
    <location>
        <begin position="1148"/>
        <end position="1200"/>
    </location>
</feature>
<keyword evidence="3 4" id="KW-0833">Ubl conjugation pathway</keyword>
<feature type="non-terminal residue" evidence="7">
    <location>
        <position position="1974"/>
    </location>
</feature>
<feature type="active site" description="Glycyl thioester intermediate" evidence="4">
    <location>
        <position position="1944"/>
    </location>
</feature>
<accession>A0A315VMJ4</accession>
<dbReference type="STRING" id="33528.ENSGAFP00000032512"/>
<feature type="repeat" description="RCC1" evidence="5">
    <location>
        <begin position="346"/>
        <end position="400"/>
    </location>
</feature>
<feature type="repeat" description="RCC1" evidence="5">
    <location>
        <begin position="1201"/>
        <end position="1252"/>
    </location>
</feature>
<dbReference type="Gene3D" id="3.30.2160.10">
    <property type="entry name" value="Hect, E3 ligase catalytic domain"/>
    <property type="match status" value="2"/>
</dbReference>
<dbReference type="Pfam" id="PF25390">
    <property type="entry name" value="WD40_RLD"/>
    <property type="match status" value="2"/>
</dbReference>
<dbReference type="InterPro" id="IPR051709">
    <property type="entry name" value="Ub-ligase/GTPase-reg"/>
</dbReference>
<dbReference type="InterPro" id="IPR009091">
    <property type="entry name" value="RCC1/BLIP-II"/>
</dbReference>
<feature type="domain" description="HECT" evidence="6">
    <location>
        <begin position="727"/>
        <end position="1046"/>
    </location>
</feature>
<evidence type="ECO:0000313" key="8">
    <source>
        <dbReference type="Proteomes" id="UP000250572"/>
    </source>
</evidence>
<dbReference type="SMART" id="SM00119">
    <property type="entry name" value="HECTc"/>
    <property type="match status" value="2"/>
</dbReference>
<dbReference type="GO" id="GO:0005737">
    <property type="term" value="C:cytoplasm"/>
    <property type="evidence" value="ECO:0007669"/>
    <property type="project" value="TreeGrafter"/>
</dbReference>
<dbReference type="PROSITE" id="PS50237">
    <property type="entry name" value="HECT"/>
    <property type="match status" value="2"/>
</dbReference>
<keyword evidence="8" id="KW-1185">Reference proteome</keyword>
<dbReference type="Gene3D" id="3.30.2410.10">
    <property type="entry name" value="Hect, E3 ligase catalytic domain"/>
    <property type="match status" value="2"/>
</dbReference>
<dbReference type="SUPFAM" id="SSF50985">
    <property type="entry name" value="RCC1/BLIP-II"/>
    <property type="match status" value="2"/>
</dbReference>
<evidence type="ECO:0000256" key="3">
    <source>
        <dbReference type="ARBA" id="ARBA00022786"/>
    </source>
</evidence>
<dbReference type="Gene3D" id="2.130.10.30">
    <property type="entry name" value="Regulator of chromosome condensation 1/beta-lactamase-inhibitor protein II"/>
    <property type="match status" value="2"/>
</dbReference>
<evidence type="ECO:0000256" key="2">
    <source>
        <dbReference type="ARBA" id="ARBA00022737"/>
    </source>
</evidence>
<dbReference type="Proteomes" id="UP000250572">
    <property type="component" value="Unassembled WGS sequence"/>
</dbReference>
<reference evidence="7 8" key="1">
    <citation type="journal article" date="2018" name="G3 (Bethesda)">
        <title>A High-Quality Reference Genome for the Invasive Mosquitofish Gambusia affinis Using a Chicago Library.</title>
        <authorList>
            <person name="Hoffberg S.L."/>
            <person name="Troendle N.J."/>
            <person name="Glenn T.C."/>
            <person name="Mahmud O."/>
            <person name="Louha S."/>
            <person name="Chalopin D."/>
            <person name="Bennetzen J.L."/>
            <person name="Mauricio R."/>
        </authorList>
    </citation>
    <scope>NUCLEOTIDE SEQUENCE [LARGE SCALE GENOMIC DNA]</scope>
    <source>
        <strain evidence="7">NE01/NJP1002.9</strain>
        <tissue evidence="7">Muscle</tissue>
    </source>
</reference>
<feature type="repeat" description="RCC1" evidence="5">
    <location>
        <begin position="189"/>
        <end position="241"/>
    </location>
</feature>
<dbReference type="InterPro" id="IPR035983">
    <property type="entry name" value="Hect_E3_ubiquitin_ligase"/>
</dbReference>
<comment type="caution">
    <text evidence="7">The sequence shown here is derived from an EMBL/GenBank/DDBJ whole genome shotgun (WGS) entry which is preliminary data.</text>
</comment>
<feature type="repeat" description="RCC1" evidence="5">
    <location>
        <begin position="1305"/>
        <end position="1363"/>
    </location>
</feature>
<protein>
    <recommendedName>
        <fullName evidence="6">HECT domain-containing protein</fullName>
    </recommendedName>
</protein>
<dbReference type="PROSITE" id="PS50012">
    <property type="entry name" value="RCC1_3"/>
    <property type="match status" value="8"/>
</dbReference>
<proteinExistence type="predicted"/>
<feature type="active site" description="Glycyl thioester intermediate" evidence="4">
    <location>
        <position position="1012"/>
    </location>
</feature>
<dbReference type="GO" id="GO:0061630">
    <property type="term" value="F:ubiquitin protein ligase activity"/>
    <property type="evidence" value="ECO:0007669"/>
    <property type="project" value="TreeGrafter"/>
</dbReference>
<evidence type="ECO:0000256" key="4">
    <source>
        <dbReference type="PROSITE-ProRule" id="PRU00104"/>
    </source>
</evidence>
<dbReference type="GO" id="GO:0006511">
    <property type="term" value="P:ubiquitin-dependent protein catabolic process"/>
    <property type="evidence" value="ECO:0007669"/>
    <property type="project" value="TreeGrafter"/>
</dbReference>
<dbReference type="PANTHER" id="PTHR45622">
    <property type="entry name" value="UBIQUITIN-PROTEIN LIGASE E3A-RELATED"/>
    <property type="match status" value="1"/>
</dbReference>
<keyword evidence="2" id="KW-0677">Repeat</keyword>
<evidence type="ECO:0000256" key="1">
    <source>
        <dbReference type="ARBA" id="ARBA00022679"/>
    </source>
</evidence>
<dbReference type="Gene3D" id="3.90.1750.10">
    <property type="entry name" value="Hect, E3 ligase catalytic domains"/>
    <property type="match status" value="2"/>
</dbReference>
<dbReference type="PRINTS" id="PR00633">
    <property type="entry name" value="RCCNDNSATION"/>
</dbReference>
<organism evidence="7 8">
    <name type="scientific">Gambusia affinis</name>
    <name type="common">Western mosquitofish</name>
    <name type="synonym">Heterandria affinis</name>
    <dbReference type="NCBI Taxonomy" id="33528"/>
    <lineage>
        <taxon>Eukaryota</taxon>
        <taxon>Metazoa</taxon>
        <taxon>Chordata</taxon>
        <taxon>Craniata</taxon>
        <taxon>Vertebrata</taxon>
        <taxon>Euteleostomi</taxon>
        <taxon>Actinopterygii</taxon>
        <taxon>Neopterygii</taxon>
        <taxon>Teleostei</taxon>
        <taxon>Neoteleostei</taxon>
        <taxon>Acanthomorphata</taxon>
        <taxon>Ovalentaria</taxon>
        <taxon>Atherinomorphae</taxon>
        <taxon>Cyprinodontiformes</taxon>
        <taxon>Poeciliidae</taxon>
        <taxon>Poeciliinae</taxon>
        <taxon>Gambusia</taxon>
    </lineage>
</organism>
<name>A0A315VMJ4_GAMAF</name>
<feature type="repeat" description="RCC1" evidence="5">
    <location>
        <begin position="1253"/>
        <end position="1304"/>
    </location>
</feature>
<gene>
    <name evidence="7" type="ORF">CCH79_00010113</name>
</gene>
<feature type="repeat" description="RCC1" evidence="5">
    <location>
        <begin position="242"/>
        <end position="293"/>
    </location>
</feature>
<dbReference type="FunFam" id="3.30.2410.10:FF:000003">
    <property type="entry name" value="probable E3 ubiquitin-protein ligase HERC4 isoform X1"/>
    <property type="match status" value="1"/>
</dbReference>
<dbReference type="EMBL" id="NHOQ01001396">
    <property type="protein sequence ID" value="PWA24792.1"/>
    <property type="molecule type" value="Genomic_DNA"/>
</dbReference>
<feature type="domain" description="HECT" evidence="6">
    <location>
        <begin position="1642"/>
        <end position="1974"/>
    </location>
</feature>
<dbReference type="InterPro" id="IPR058923">
    <property type="entry name" value="RCC1-like_dom"/>
</dbReference>